<evidence type="ECO:0000313" key="2">
    <source>
        <dbReference type="Proteomes" id="UP001203297"/>
    </source>
</evidence>
<name>A0AAD4LUF7_9AGAM</name>
<dbReference type="AlphaFoldDB" id="A0AAD4LUF7"/>
<sequence length="184" mass="20889">MAEVFYLFLIRRSQDKIKGFFKSRDVRGFISLALTVPSAYTPTTGREGGKNYCARRFSSLPSLINAVAETFRGFQFRSLGAVEARNLRLLAVLLRLLGNFLSTPLFFKIWPVARARPPPTASRTWRDSTWLGKYARVVQSRKMDAKDTRGPIWGGHEEGGGGGGRDFRLDFDLRLHETYMMGYI</sequence>
<dbReference type="EMBL" id="WTXG01000213">
    <property type="protein sequence ID" value="KAI0290627.1"/>
    <property type="molecule type" value="Genomic_DNA"/>
</dbReference>
<organism evidence="1 2">
    <name type="scientific">Multifurca ochricompacta</name>
    <dbReference type="NCBI Taxonomy" id="376703"/>
    <lineage>
        <taxon>Eukaryota</taxon>
        <taxon>Fungi</taxon>
        <taxon>Dikarya</taxon>
        <taxon>Basidiomycota</taxon>
        <taxon>Agaricomycotina</taxon>
        <taxon>Agaricomycetes</taxon>
        <taxon>Russulales</taxon>
        <taxon>Russulaceae</taxon>
        <taxon>Multifurca</taxon>
    </lineage>
</organism>
<accession>A0AAD4LUF7</accession>
<proteinExistence type="predicted"/>
<gene>
    <name evidence="1" type="ORF">B0F90DRAFT_1920978</name>
</gene>
<evidence type="ECO:0000313" key="1">
    <source>
        <dbReference type="EMBL" id="KAI0290627.1"/>
    </source>
</evidence>
<dbReference type="Proteomes" id="UP001203297">
    <property type="component" value="Unassembled WGS sequence"/>
</dbReference>
<keyword evidence="2" id="KW-1185">Reference proteome</keyword>
<comment type="caution">
    <text evidence="1">The sequence shown here is derived from an EMBL/GenBank/DDBJ whole genome shotgun (WGS) entry which is preliminary data.</text>
</comment>
<protein>
    <submittedName>
        <fullName evidence="1">Uncharacterized protein</fullName>
    </submittedName>
</protein>
<reference evidence="1" key="1">
    <citation type="journal article" date="2022" name="New Phytol.">
        <title>Evolutionary transition to the ectomycorrhizal habit in the genomes of a hyperdiverse lineage of mushroom-forming fungi.</title>
        <authorList>
            <person name="Looney B."/>
            <person name="Miyauchi S."/>
            <person name="Morin E."/>
            <person name="Drula E."/>
            <person name="Courty P.E."/>
            <person name="Kohler A."/>
            <person name="Kuo A."/>
            <person name="LaButti K."/>
            <person name="Pangilinan J."/>
            <person name="Lipzen A."/>
            <person name="Riley R."/>
            <person name="Andreopoulos W."/>
            <person name="He G."/>
            <person name="Johnson J."/>
            <person name="Nolan M."/>
            <person name="Tritt A."/>
            <person name="Barry K.W."/>
            <person name="Grigoriev I.V."/>
            <person name="Nagy L.G."/>
            <person name="Hibbett D."/>
            <person name="Henrissat B."/>
            <person name="Matheny P.B."/>
            <person name="Labbe J."/>
            <person name="Martin F.M."/>
        </authorList>
    </citation>
    <scope>NUCLEOTIDE SEQUENCE</scope>
    <source>
        <strain evidence="1">BPL690</strain>
    </source>
</reference>